<feature type="domain" description="SsuA/THI5-like" evidence="5">
    <location>
        <begin position="65"/>
        <end position="260"/>
    </location>
</feature>
<dbReference type="Gene3D" id="3.40.190.10">
    <property type="entry name" value="Periplasmic binding protein-like II"/>
    <property type="match status" value="2"/>
</dbReference>
<organism evidence="6 7">
    <name type="scientific">Streptomyces tremellae</name>
    <dbReference type="NCBI Taxonomy" id="1124239"/>
    <lineage>
        <taxon>Bacteria</taxon>
        <taxon>Bacillati</taxon>
        <taxon>Actinomycetota</taxon>
        <taxon>Actinomycetes</taxon>
        <taxon>Kitasatosporales</taxon>
        <taxon>Streptomycetaceae</taxon>
        <taxon>Streptomyces</taxon>
    </lineage>
</organism>
<evidence type="ECO:0000256" key="1">
    <source>
        <dbReference type="ARBA" id="ARBA00004418"/>
    </source>
</evidence>
<evidence type="ECO:0000256" key="4">
    <source>
        <dbReference type="SAM" id="SignalP"/>
    </source>
</evidence>
<sequence>MRDTTKHGGRRGSRRTTYGLAAATGALALAVSACAPGVDAAGAGDGTGGTAKMTVSYSQLVADQLPLWIAVDSGLFKKQGLDVSLTSLSGSDGFPALISGQTQMASIGASEMISGAASGAQVNYLATLTPVFPYQFYTKARTAAELRGKRVGITTSSGSVYVATLAALKQLGLTPKDVRLVSLGSVTNVNNALIAGSVDAALSHPPASTQIEAAGYHSILDLAKQHIPTSNVGLATTTAYAKSHKGQIKKFMTALSQAIAREKSDEKYAEGELSKHLKISDPKALKETWEYFAKEVLPARPTPTTAQLQTSKDALAKTPGVSRLDLTEIVDDSYFPPAN</sequence>
<dbReference type="PANTHER" id="PTHR30024">
    <property type="entry name" value="ALIPHATIC SULFONATES-BINDING PROTEIN-RELATED"/>
    <property type="match status" value="1"/>
</dbReference>
<dbReference type="InterPro" id="IPR015168">
    <property type="entry name" value="SsuA/THI5"/>
</dbReference>
<evidence type="ECO:0000256" key="2">
    <source>
        <dbReference type="ARBA" id="ARBA00010742"/>
    </source>
</evidence>
<protein>
    <recommendedName>
        <fullName evidence="5">SsuA/THI5-like domain-containing protein</fullName>
    </recommendedName>
</protein>
<dbReference type="PANTHER" id="PTHR30024:SF47">
    <property type="entry name" value="TAURINE-BINDING PERIPLASMIC PROTEIN"/>
    <property type="match status" value="1"/>
</dbReference>
<keyword evidence="7" id="KW-1185">Reference proteome</keyword>
<dbReference type="Pfam" id="PF09084">
    <property type="entry name" value="NMT1"/>
    <property type="match status" value="1"/>
</dbReference>
<evidence type="ECO:0000313" key="7">
    <source>
        <dbReference type="Proteomes" id="UP001499884"/>
    </source>
</evidence>
<feature type="chain" id="PRO_5047167004" description="SsuA/THI5-like domain-containing protein" evidence="4">
    <location>
        <begin position="36"/>
        <end position="339"/>
    </location>
</feature>
<dbReference type="InterPro" id="IPR006311">
    <property type="entry name" value="TAT_signal"/>
</dbReference>
<dbReference type="Proteomes" id="UP001499884">
    <property type="component" value="Unassembled WGS sequence"/>
</dbReference>
<dbReference type="SUPFAM" id="SSF53850">
    <property type="entry name" value="Periplasmic binding protein-like II"/>
    <property type="match status" value="1"/>
</dbReference>
<evidence type="ECO:0000313" key="6">
    <source>
        <dbReference type="EMBL" id="GAA3713553.1"/>
    </source>
</evidence>
<comment type="caution">
    <text evidence="6">The sequence shown here is derived from an EMBL/GenBank/DDBJ whole genome shotgun (WGS) entry which is preliminary data.</text>
</comment>
<dbReference type="EMBL" id="BAABEP010000003">
    <property type="protein sequence ID" value="GAA3713553.1"/>
    <property type="molecule type" value="Genomic_DNA"/>
</dbReference>
<name>A0ABP7E2Y8_9ACTN</name>
<gene>
    <name evidence="6" type="ORF">GCM10023082_09120</name>
</gene>
<keyword evidence="3 4" id="KW-0732">Signal</keyword>
<dbReference type="PROSITE" id="PS51318">
    <property type="entry name" value="TAT"/>
    <property type="match status" value="1"/>
</dbReference>
<reference evidence="7" key="1">
    <citation type="journal article" date="2019" name="Int. J. Syst. Evol. Microbiol.">
        <title>The Global Catalogue of Microorganisms (GCM) 10K type strain sequencing project: providing services to taxonomists for standard genome sequencing and annotation.</title>
        <authorList>
            <consortium name="The Broad Institute Genomics Platform"/>
            <consortium name="The Broad Institute Genome Sequencing Center for Infectious Disease"/>
            <person name="Wu L."/>
            <person name="Ma J."/>
        </authorList>
    </citation>
    <scope>NUCLEOTIDE SEQUENCE [LARGE SCALE GENOMIC DNA]</scope>
    <source>
        <strain evidence="7">JCM 30846</strain>
    </source>
</reference>
<evidence type="ECO:0000259" key="5">
    <source>
        <dbReference type="Pfam" id="PF09084"/>
    </source>
</evidence>
<proteinExistence type="inferred from homology"/>
<feature type="signal peptide" evidence="4">
    <location>
        <begin position="1"/>
        <end position="35"/>
    </location>
</feature>
<dbReference type="PROSITE" id="PS51257">
    <property type="entry name" value="PROKAR_LIPOPROTEIN"/>
    <property type="match status" value="1"/>
</dbReference>
<dbReference type="RefSeq" id="WP_345641439.1">
    <property type="nucleotide sequence ID" value="NZ_BAABEP010000003.1"/>
</dbReference>
<evidence type="ECO:0000256" key="3">
    <source>
        <dbReference type="ARBA" id="ARBA00022729"/>
    </source>
</evidence>
<comment type="similarity">
    <text evidence="2">Belongs to the bacterial solute-binding protein SsuA/TauA family.</text>
</comment>
<comment type="subcellular location">
    <subcellularLocation>
        <location evidence="1">Periplasm</location>
    </subcellularLocation>
</comment>
<accession>A0ABP7E2Y8</accession>